<dbReference type="SUPFAM" id="SSF55729">
    <property type="entry name" value="Acyl-CoA N-acyltransferases (Nat)"/>
    <property type="match status" value="1"/>
</dbReference>
<evidence type="ECO:0000256" key="1">
    <source>
        <dbReference type="SAM" id="MobiDB-lite"/>
    </source>
</evidence>
<dbReference type="Pfam" id="PF00583">
    <property type="entry name" value="Acetyltransf_1"/>
    <property type="match status" value="1"/>
</dbReference>
<feature type="region of interest" description="Disordered" evidence="1">
    <location>
        <begin position="158"/>
        <end position="180"/>
    </location>
</feature>
<evidence type="ECO:0000313" key="3">
    <source>
        <dbReference type="EMBL" id="MBF4761579.1"/>
    </source>
</evidence>
<comment type="caution">
    <text evidence="3">The sequence shown here is derived from an EMBL/GenBank/DDBJ whole genome shotgun (WGS) entry which is preliminary data.</text>
</comment>
<feature type="domain" description="N-acetyltransferase" evidence="2">
    <location>
        <begin position="32"/>
        <end position="164"/>
    </location>
</feature>
<dbReference type="InterPro" id="IPR000182">
    <property type="entry name" value="GNAT_dom"/>
</dbReference>
<organism evidence="3 4">
    <name type="scientific">Nocardioides islandensis</name>
    <dbReference type="NCBI Taxonomy" id="433663"/>
    <lineage>
        <taxon>Bacteria</taxon>
        <taxon>Bacillati</taxon>
        <taxon>Actinomycetota</taxon>
        <taxon>Actinomycetes</taxon>
        <taxon>Propionibacteriales</taxon>
        <taxon>Nocardioidaceae</taxon>
        <taxon>Nocardioides</taxon>
    </lineage>
</organism>
<name>A0A930YG41_9ACTN</name>
<dbReference type="GO" id="GO:0016747">
    <property type="term" value="F:acyltransferase activity, transferring groups other than amino-acyl groups"/>
    <property type="evidence" value="ECO:0007669"/>
    <property type="project" value="InterPro"/>
</dbReference>
<dbReference type="EMBL" id="JADKPN010000001">
    <property type="protein sequence ID" value="MBF4761579.1"/>
    <property type="molecule type" value="Genomic_DNA"/>
</dbReference>
<dbReference type="InterPro" id="IPR016181">
    <property type="entry name" value="Acyl_CoA_acyltransferase"/>
</dbReference>
<protein>
    <submittedName>
        <fullName evidence="3">GNAT family N-acetyltransferase</fullName>
    </submittedName>
</protein>
<evidence type="ECO:0000259" key="2">
    <source>
        <dbReference type="PROSITE" id="PS51186"/>
    </source>
</evidence>
<reference evidence="3" key="1">
    <citation type="submission" date="2020-11" db="EMBL/GenBank/DDBJ databases">
        <title>Nocardioides sp. nov., isolated from Soil of Cynanchum wilfordii Hemsley rhizosphere.</title>
        <authorList>
            <person name="Lee J.-S."/>
            <person name="Suh M.K."/>
            <person name="Kim J.-S."/>
        </authorList>
    </citation>
    <scope>NUCLEOTIDE SEQUENCE</scope>
    <source>
        <strain evidence="3">KCTC 19275</strain>
    </source>
</reference>
<accession>A0A930YG41</accession>
<dbReference type="PROSITE" id="PS51186">
    <property type="entry name" value="GNAT"/>
    <property type="match status" value="1"/>
</dbReference>
<gene>
    <name evidence="3" type="ORF">ISU07_00435</name>
</gene>
<evidence type="ECO:0000313" key="4">
    <source>
        <dbReference type="Proteomes" id="UP000640489"/>
    </source>
</evidence>
<dbReference type="AlphaFoldDB" id="A0A930YG41"/>
<keyword evidence="4" id="KW-1185">Reference proteome</keyword>
<dbReference type="Gene3D" id="3.40.630.30">
    <property type="match status" value="1"/>
</dbReference>
<dbReference type="Proteomes" id="UP000640489">
    <property type="component" value="Unassembled WGS sequence"/>
</dbReference>
<sequence>MGLLPEGLADLVVGWLWPFHVDVAADDADWQVVERLWQPYVHDLSEFRGTTPGPDGTYRRGHLGWYDRDDEDRIGYLARLGDRPIGFALVRGLRGDTRLMGEFFVVRAARGAGHARAFAEHVVRAHPGPWEIAFQNDNVRAAKFWRRLGDEVLRDATEEARPVPGKPHIPPDRWLLGTAP</sequence>
<proteinExistence type="predicted"/>